<evidence type="ECO:0000313" key="4">
    <source>
        <dbReference type="Proteomes" id="UP001530293"/>
    </source>
</evidence>
<evidence type="ECO:0000256" key="1">
    <source>
        <dbReference type="SAM" id="MobiDB-lite"/>
    </source>
</evidence>
<keyword evidence="2" id="KW-0812">Transmembrane</keyword>
<evidence type="ECO:0000256" key="2">
    <source>
        <dbReference type="SAM" id="Phobius"/>
    </source>
</evidence>
<accession>A0ABD3M350</accession>
<dbReference type="AlphaFoldDB" id="A0ABD3M350"/>
<feature type="transmembrane region" description="Helical" evidence="2">
    <location>
        <begin position="156"/>
        <end position="179"/>
    </location>
</feature>
<organism evidence="3 4">
    <name type="scientific">Discostella pseudostelligera</name>
    <dbReference type="NCBI Taxonomy" id="259834"/>
    <lineage>
        <taxon>Eukaryota</taxon>
        <taxon>Sar</taxon>
        <taxon>Stramenopiles</taxon>
        <taxon>Ochrophyta</taxon>
        <taxon>Bacillariophyta</taxon>
        <taxon>Coscinodiscophyceae</taxon>
        <taxon>Thalassiosirophycidae</taxon>
        <taxon>Stephanodiscales</taxon>
        <taxon>Stephanodiscaceae</taxon>
        <taxon>Discostella</taxon>
    </lineage>
</organism>
<gene>
    <name evidence="3" type="ORF">ACHAWU_008414</name>
</gene>
<dbReference type="Gene3D" id="3.40.50.300">
    <property type="entry name" value="P-loop containing nucleotide triphosphate hydrolases"/>
    <property type="match status" value="1"/>
</dbReference>
<dbReference type="EMBL" id="JALLBG020000268">
    <property type="protein sequence ID" value="KAL3757253.1"/>
    <property type="molecule type" value="Genomic_DNA"/>
</dbReference>
<comment type="caution">
    <text evidence="3">The sequence shown here is derived from an EMBL/GenBank/DDBJ whole genome shotgun (WGS) entry which is preliminary data.</text>
</comment>
<dbReference type="InterPro" id="IPR027417">
    <property type="entry name" value="P-loop_NTPase"/>
</dbReference>
<keyword evidence="4" id="KW-1185">Reference proteome</keyword>
<keyword evidence="2" id="KW-0472">Membrane</keyword>
<proteinExistence type="predicted"/>
<keyword evidence="2" id="KW-1133">Transmembrane helix</keyword>
<reference evidence="3 4" key="1">
    <citation type="submission" date="2024-10" db="EMBL/GenBank/DDBJ databases">
        <title>Updated reference genomes for cyclostephanoid diatoms.</title>
        <authorList>
            <person name="Roberts W.R."/>
            <person name="Alverson A.J."/>
        </authorList>
    </citation>
    <scope>NUCLEOTIDE SEQUENCE [LARGE SCALE GENOMIC DNA]</scope>
    <source>
        <strain evidence="3 4">AJA232-27</strain>
    </source>
</reference>
<dbReference type="SUPFAM" id="SSF52540">
    <property type="entry name" value="P-loop containing nucleoside triphosphate hydrolases"/>
    <property type="match status" value="1"/>
</dbReference>
<protein>
    <recommendedName>
        <fullName evidence="5">Protein-tyrosine sulfotransferase</fullName>
    </recommendedName>
</protein>
<sequence length="650" mass="73415">MGDDDSSSATNRERRRQAAASRRAVRGRMPIGSDSNGNSSNDGLGAVAGNTAAASLLPTATAAVSPNRRRKQHHEHPLQFNFLSSLSQALSIIDRHNQDYFARRTENDDDNVIVVEEGSSVGNTGMQRMERMNKKKFASAPSPPNNFASYLKFNRLSLATLLSFAICYLLVLICCLPMITHSNESIPTDNENHDIKRGASFQYIRGRKQFLKAKHAIDTWRERAALRLEKKKNMENNNGTVVDQDTMLEKQQLGLVESIVRNDYFAKRDSLLFEQAIHDFEGKSSDVAKLQISDANVSDKKNMRGGHDHWKDAVVAWDKEFVVPTNNNIANTDAGRVNGKKAPGFVILGMHRSGTSMLSGLLVKGFGYETGGPLIEAGFDNEKGFYERIDVVLQNDEFMAAQGAGWSWNVFYYDDQKALEHKAQGKVTFKEGKRALQFLNNHQKTLPYLQKDPRMCITLRTWLKLLDDTPAVVFTYRHPLEVAMSLKSREGGFTIEHALRLWIVYNMRGIQNSVGLCRVFSTNEAVFNDPKTEVQRIKNELTTKCNVIPPPIDEISSEVINKFVDPKLQHNKKDKEAGQQDHAIMKDFGNGCVARDFKSEYEEKSVNRRAEIDMYLIAMRVFCDLESGRAYAEDYTWPDLVNWQRPAKIS</sequence>
<dbReference type="Proteomes" id="UP001530293">
    <property type="component" value="Unassembled WGS sequence"/>
</dbReference>
<feature type="region of interest" description="Disordered" evidence="1">
    <location>
        <begin position="1"/>
        <end position="46"/>
    </location>
</feature>
<feature type="compositionally biased region" description="Low complexity" evidence="1">
    <location>
        <begin position="32"/>
        <end position="43"/>
    </location>
</feature>
<evidence type="ECO:0000313" key="3">
    <source>
        <dbReference type="EMBL" id="KAL3757253.1"/>
    </source>
</evidence>
<name>A0ABD3M350_9STRA</name>
<evidence type="ECO:0008006" key="5">
    <source>
        <dbReference type="Google" id="ProtNLM"/>
    </source>
</evidence>